<dbReference type="Gene3D" id="1.10.1220.10">
    <property type="entry name" value="Met repressor-like"/>
    <property type="match status" value="1"/>
</dbReference>
<evidence type="ECO:0000313" key="3">
    <source>
        <dbReference type="Proteomes" id="UP000316659"/>
    </source>
</evidence>
<dbReference type="RefSeq" id="WP_141387312.1">
    <property type="nucleotide sequence ID" value="NZ_BJNZ01000001.1"/>
</dbReference>
<protein>
    <recommendedName>
        <fullName evidence="1">Antitoxin FitA-like ribbon-helix-helix domain-containing protein</fullName>
    </recommendedName>
</protein>
<comment type="caution">
    <text evidence="2">The sequence shown here is derived from an EMBL/GenBank/DDBJ whole genome shotgun (WGS) entry which is preliminary data.</text>
</comment>
<organism evidence="2 3">
    <name type="scientific">Cellulosimicrobium cellulans</name>
    <name type="common">Arthrobacter luteus</name>
    <dbReference type="NCBI Taxonomy" id="1710"/>
    <lineage>
        <taxon>Bacteria</taxon>
        <taxon>Bacillati</taxon>
        <taxon>Actinomycetota</taxon>
        <taxon>Actinomycetes</taxon>
        <taxon>Micrococcales</taxon>
        <taxon>Promicromonosporaceae</taxon>
        <taxon>Cellulosimicrobium</taxon>
    </lineage>
</organism>
<dbReference type="InterPro" id="IPR010985">
    <property type="entry name" value="Ribbon_hlx_hlx"/>
</dbReference>
<gene>
    <name evidence="2" type="ORF">CCE02nite_01990</name>
</gene>
<proteinExistence type="predicted"/>
<dbReference type="InterPro" id="IPR013321">
    <property type="entry name" value="Arc_rbn_hlx_hlx"/>
</dbReference>
<feature type="domain" description="Antitoxin FitA-like ribbon-helix-helix" evidence="1">
    <location>
        <begin position="2"/>
        <end position="40"/>
    </location>
</feature>
<dbReference type="GO" id="GO:0006355">
    <property type="term" value="P:regulation of DNA-templated transcription"/>
    <property type="evidence" value="ECO:0007669"/>
    <property type="project" value="InterPro"/>
</dbReference>
<dbReference type="SUPFAM" id="SSF47598">
    <property type="entry name" value="Ribbon-helix-helix"/>
    <property type="match status" value="1"/>
</dbReference>
<dbReference type="EMBL" id="BJNZ01000001">
    <property type="protein sequence ID" value="GED08200.1"/>
    <property type="molecule type" value="Genomic_DNA"/>
</dbReference>
<dbReference type="Pfam" id="PF22513">
    <property type="entry name" value="FitA-like_RHH"/>
    <property type="match status" value="1"/>
</dbReference>
<dbReference type="InterPro" id="IPR053853">
    <property type="entry name" value="FitA-like_RHH"/>
</dbReference>
<evidence type="ECO:0000259" key="1">
    <source>
        <dbReference type="Pfam" id="PF22513"/>
    </source>
</evidence>
<dbReference type="AlphaFoldDB" id="A0A4Y4DXP8"/>
<sequence length="86" mass="9318">MATLTIRGLDDDVRERLRARAVAHGRSMEAEVREILAAAVRSPSGVERGLGTWIAETFAGIGGTEADVFDVRRDDRPQVVDLSDPA</sequence>
<accession>A0A4Y4DXP8</accession>
<reference evidence="2 3" key="1">
    <citation type="submission" date="2019-06" db="EMBL/GenBank/DDBJ databases">
        <title>Whole genome shotgun sequence of Cellulosimicrobium cellulans NBRC 15516.</title>
        <authorList>
            <person name="Hosoyama A."/>
            <person name="Uohara A."/>
            <person name="Ohji S."/>
            <person name="Ichikawa N."/>
        </authorList>
    </citation>
    <scope>NUCLEOTIDE SEQUENCE [LARGE SCALE GENOMIC DNA]</scope>
    <source>
        <strain evidence="2 3">NBRC 15516</strain>
    </source>
</reference>
<dbReference type="Proteomes" id="UP000316659">
    <property type="component" value="Unassembled WGS sequence"/>
</dbReference>
<name>A0A4Y4DXP8_CELCE</name>
<evidence type="ECO:0000313" key="2">
    <source>
        <dbReference type="EMBL" id="GED08200.1"/>
    </source>
</evidence>